<evidence type="ECO:0000256" key="7">
    <source>
        <dbReference type="ARBA" id="ARBA00034808"/>
    </source>
</evidence>
<dbReference type="GO" id="GO:0005524">
    <property type="term" value="F:ATP binding"/>
    <property type="evidence" value="ECO:0007669"/>
    <property type="project" value="UniProtKB-KW"/>
</dbReference>
<gene>
    <name evidence="12" type="ORF">MNBD_NITROSPINAE04-2074</name>
</gene>
<dbReference type="SUPFAM" id="SSF52540">
    <property type="entry name" value="P-loop containing nucleoside triphosphate hydrolases"/>
    <property type="match status" value="1"/>
</dbReference>
<evidence type="ECO:0000256" key="9">
    <source>
        <dbReference type="SAM" id="MobiDB-lite"/>
    </source>
</evidence>
<dbReference type="InterPro" id="IPR014017">
    <property type="entry name" value="DNA_helicase_UvrD-like_C"/>
</dbReference>
<comment type="catalytic activity">
    <reaction evidence="6">
        <text>Couples ATP hydrolysis with the unwinding of duplex DNA by translocating in the 3'-5' direction.</text>
        <dbReference type="EC" id="5.6.2.4"/>
    </reaction>
</comment>
<evidence type="ECO:0000313" key="12">
    <source>
        <dbReference type="EMBL" id="VAX17683.1"/>
    </source>
</evidence>
<dbReference type="GO" id="GO:0000725">
    <property type="term" value="P:recombinational repair"/>
    <property type="evidence" value="ECO:0007669"/>
    <property type="project" value="TreeGrafter"/>
</dbReference>
<dbReference type="EC" id="5.6.2.4" evidence="7"/>
<feature type="non-terminal residue" evidence="12">
    <location>
        <position position="763"/>
    </location>
</feature>
<sequence>MKSDDVFKQIQSASGDIVIRAGAGTGKTTALVMKYLSELSAPREEGYATVDRLCAITFTVKAAGEMSDRVREKLTEKIDELSAEAPIEGSSANLAEDDPQWSEKSRLLAHLVRQRQTLKSAYISTIHSFCARLLWENPVAAGVDPAFVVMDETEAKSLMERAIHKVILEKLRAGAGDVKKLVADYGFSSKGRVEGLKNYILRMIPLIRSANMRLAGLERIHVREINALKQKQKGARSKLKNLVLKLLEFGKASREKKFADALSESPEVIEDGSALDPVTAGKFLKMAEELRKGVQKRKSVIDGKEKGEEAYLAADLTEAVCGHDMEIALLKNSGAMTRLIKEIQNRYEIEKRSAGALDYDDLEEKTRDLLKKSPRTLTAYRKRFYRALIDEFQDTNALQMEIVTLLAPPGEGRLFIVGDTKQSIYGFRGADINVFEKVGAQIVENGGEKFLLTKSRRSTPALVDFTNRYFEALMQDGNGEGKGRRFRFNSDTDRLKPVRPDENDGPAVTRIGTGGEEEGIDKSRLVEACDIADYIKWAVSSGEALVGDSKSGGARPVKFGDIAILLRTFTNHEVYESALRRSGAPYQVVKGRGFYDSQEIKDISNLLSFLDYSADVLAYVSVLRSPLAGLSDSALLTLCVGDKGDRLDPLKFIRPGEQSPLFDLKEDAQRFETFRDRLSQWRAARDRMTISELIETIISQTGYGAVMTSRFNGEQYLANIFKLIELARTFEMDGSRGLKNFVVRLKAMIAREPSEARADISGG</sequence>
<evidence type="ECO:0000256" key="6">
    <source>
        <dbReference type="ARBA" id="ARBA00034617"/>
    </source>
</evidence>
<feature type="compositionally biased region" description="Basic and acidic residues" evidence="9">
    <location>
        <begin position="481"/>
        <end position="502"/>
    </location>
</feature>
<reference evidence="12" key="1">
    <citation type="submission" date="2018-06" db="EMBL/GenBank/DDBJ databases">
        <authorList>
            <person name="Zhirakovskaya E."/>
        </authorList>
    </citation>
    <scope>NUCLEOTIDE SEQUENCE</scope>
</reference>
<keyword evidence="2" id="KW-0378">Hydrolase</keyword>
<dbReference type="GO" id="GO:0005829">
    <property type="term" value="C:cytosol"/>
    <property type="evidence" value="ECO:0007669"/>
    <property type="project" value="TreeGrafter"/>
</dbReference>
<protein>
    <recommendedName>
        <fullName evidence="7">DNA 3'-5' helicase</fullName>
        <ecNumber evidence="7">5.6.2.4</ecNumber>
    </recommendedName>
</protein>
<evidence type="ECO:0000259" key="10">
    <source>
        <dbReference type="PROSITE" id="PS51198"/>
    </source>
</evidence>
<dbReference type="GO" id="GO:0016787">
    <property type="term" value="F:hydrolase activity"/>
    <property type="evidence" value="ECO:0007669"/>
    <property type="project" value="UniProtKB-KW"/>
</dbReference>
<keyword evidence="3" id="KW-0347">Helicase</keyword>
<dbReference type="InterPro" id="IPR027417">
    <property type="entry name" value="P-loop_NTPase"/>
</dbReference>
<dbReference type="PANTHER" id="PTHR11070">
    <property type="entry name" value="UVRD / RECB / PCRA DNA HELICASE FAMILY MEMBER"/>
    <property type="match status" value="1"/>
</dbReference>
<dbReference type="InterPro" id="IPR000212">
    <property type="entry name" value="DNA_helicase_UvrD/REP"/>
</dbReference>
<comment type="catalytic activity">
    <reaction evidence="8">
        <text>ATP + H2O = ADP + phosphate + H(+)</text>
        <dbReference type="Rhea" id="RHEA:13065"/>
        <dbReference type="ChEBI" id="CHEBI:15377"/>
        <dbReference type="ChEBI" id="CHEBI:15378"/>
        <dbReference type="ChEBI" id="CHEBI:30616"/>
        <dbReference type="ChEBI" id="CHEBI:43474"/>
        <dbReference type="ChEBI" id="CHEBI:456216"/>
        <dbReference type="EC" id="5.6.2.4"/>
    </reaction>
</comment>
<dbReference type="GO" id="GO:0043138">
    <property type="term" value="F:3'-5' DNA helicase activity"/>
    <property type="evidence" value="ECO:0007669"/>
    <property type="project" value="UniProtKB-EC"/>
</dbReference>
<organism evidence="12">
    <name type="scientific">hydrothermal vent metagenome</name>
    <dbReference type="NCBI Taxonomy" id="652676"/>
    <lineage>
        <taxon>unclassified sequences</taxon>
        <taxon>metagenomes</taxon>
        <taxon>ecological metagenomes</taxon>
    </lineage>
</organism>
<keyword evidence="5" id="KW-0413">Isomerase</keyword>
<evidence type="ECO:0000256" key="2">
    <source>
        <dbReference type="ARBA" id="ARBA00022801"/>
    </source>
</evidence>
<evidence type="ECO:0000259" key="11">
    <source>
        <dbReference type="PROSITE" id="PS51217"/>
    </source>
</evidence>
<feature type="region of interest" description="Disordered" evidence="9">
    <location>
        <begin position="481"/>
        <end position="514"/>
    </location>
</feature>
<dbReference type="PROSITE" id="PS51198">
    <property type="entry name" value="UVRD_HELICASE_ATP_BIND"/>
    <property type="match status" value="1"/>
</dbReference>
<dbReference type="EMBL" id="UOGA01000101">
    <property type="protein sequence ID" value="VAX17683.1"/>
    <property type="molecule type" value="Genomic_DNA"/>
</dbReference>
<dbReference type="AlphaFoldDB" id="A0A3B1BZE3"/>
<dbReference type="Gene3D" id="3.40.50.300">
    <property type="entry name" value="P-loop containing nucleotide triphosphate hydrolases"/>
    <property type="match status" value="3"/>
</dbReference>
<dbReference type="Gene3D" id="1.10.486.10">
    <property type="entry name" value="PCRA, domain 4"/>
    <property type="match status" value="1"/>
</dbReference>
<dbReference type="PROSITE" id="PS51217">
    <property type="entry name" value="UVRD_HELICASE_CTER"/>
    <property type="match status" value="1"/>
</dbReference>
<feature type="domain" description="UvrD-like helicase C-terminal" evidence="11">
    <location>
        <begin position="483"/>
        <end position="752"/>
    </location>
</feature>
<dbReference type="Pfam" id="PF13361">
    <property type="entry name" value="UvrD_C"/>
    <property type="match status" value="1"/>
</dbReference>
<dbReference type="GO" id="GO:0003677">
    <property type="term" value="F:DNA binding"/>
    <property type="evidence" value="ECO:0007669"/>
    <property type="project" value="InterPro"/>
</dbReference>
<accession>A0A3B1BZE3</accession>
<keyword evidence="1" id="KW-0547">Nucleotide-binding</keyword>
<dbReference type="InterPro" id="IPR014016">
    <property type="entry name" value="UvrD-like_ATP-bd"/>
</dbReference>
<proteinExistence type="predicted"/>
<keyword evidence="4" id="KW-0067">ATP-binding</keyword>
<evidence type="ECO:0000256" key="4">
    <source>
        <dbReference type="ARBA" id="ARBA00022840"/>
    </source>
</evidence>
<evidence type="ECO:0000256" key="5">
    <source>
        <dbReference type="ARBA" id="ARBA00023235"/>
    </source>
</evidence>
<dbReference type="Pfam" id="PF00580">
    <property type="entry name" value="UvrD-helicase"/>
    <property type="match status" value="1"/>
</dbReference>
<feature type="domain" description="UvrD-like helicase ATP-binding" evidence="10">
    <location>
        <begin position="1"/>
        <end position="459"/>
    </location>
</feature>
<dbReference type="PANTHER" id="PTHR11070:SF67">
    <property type="entry name" value="DNA 3'-5' HELICASE"/>
    <property type="match status" value="1"/>
</dbReference>
<name>A0A3B1BZE3_9ZZZZ</name>
<evidence type="ECO:0000256" key="1">
    <source>
        <dbReference type="ARBA" id="ARBA00022741"/>
    </source>
</evidence>
<evidence type="ECO:0000256" key="3">
    <source>
        <dbReference type="ARBA" id="ARBA00022806"/>
    </source>
</evidence>
<evidence type="ECO:0000256" key="8">
    <source>
        <dbReference type="ARBA" id="ARBA00048988"/>
    </source>
</evidence>